<reference evidence="3" key="1">
    <citation type="journal article" date="2010" name="Genome Biol.">
        <title>Genome sequence of the necrotrophic plant pathogen Pythium ultimum reveals original pathogenicity mechanisms and effector repertoire.</title>
        <authorList>
            <person name="Levesque C.A."/>
            <person name="Brouwer H."/>
            <person name="Cano L."/>
            <person name="Hamilton J.P."/>
            <person name="Holt C."/>
            <person name="Huitema E."/>
            <person name="Raffaele S."/>
            <person name="Robideau G.P."/>
            <person name="Thines M."/>
            <person name="Win J."/>
            <person name="Zerillo M.M."/>
            <person name="Beakes G.W."/>
            <person name="Boore J.L."/>
            <person name="Busam D."/>
            <person name="Dumas B."/>
            <person name="Ferriera S."/>
            <person name="Fuerstenberg S.I."/>
            <person name="Gachon C.M."/>
            <person name="Gaulin E."/>
            <person name="Govers F."/>
            <person name="Grenville-Briggs L."/>
            <person name="Horner N."/>
            <person name="Hostetler J."/>
            <person name="Jiang R.H."/>
            <person name="Johnson J."/>
            <person name="Krajaejun T."/>
            <person name="Lin H."/>
            <person name="Meijer H.J."/>
            <person name="Moore B."/>
            <person name="Morris P."/>
            <person name="Phuntmart V."/>
            <person name="Puiu D."/>
            <person name="Shetty J."/>
            <person name="Stajich J.E."/>
            <person name="Tripathy S."/>
            <person name="Wawra S."/>
            <person name="van West P."/>
            <person name="Whitty B.R."/>
            <person name="Coutinho P.M."/>
            <person name="Henrissat B."/>
            <person name="Martin F."/>
            <person name="Thomas P.D."/>
            <person name="Tyler B.M."/>
            <person name="De Vries R.P."/>
            <person name="Kamoun S."/>
            <person name="Yandell M."/>
            <person name="Tisserat N."/>
            <person name="Buell C.R."/>
        </authorList>
    </citation>
    <scope>NUCLEOTIDE SEQUENCE</scope>
    <source>
        <strain evidence="3">DAOM:BR144</strain>
    </source>
</reference>
<feature type="compositionally biased region" description="Low complexity" evidence="1">
    <location>
        <begin position="43"/>
        <end position="53"/>
    </location>
</feature>
<feature type="compositionally biased region" description="Low complexity" evidence="1">
    <location>
        <begin position="1"/>
        <end position="18"/>
    </location>
</feature>
<dbReference type="VEuPathDB" id="FungiDB:PYU1_G000716"/>
<dbReference type="eggNOG" id="ENOG502SFIW">
    <property type="taxonomic scope" value="Eukaryota"/>
</dbReference>
<organism evidence="2 3">
    <name type="scientific">Globisporangium ultimum (strain ATCC 200006 / CBS 805.95 / DAOM BR144)</name>
    <name type="common">Pythium ultimum</name>
    <dbReference type="NCBI Taxonomy" id="431595"/>
    <lineage>
        <taxon>Eukaryota</taxon>
        <taxon>Sar</taxon>
        <taxon>Stramenopiles</taxon>
        <taxon>Oomycota</taxon>
        <taxon>Peronosporomycetes</taxon>
        <taxon>Pythiales</taxon>
        <taxon>Pythiaceae</taxon>
        <taxon>Globisporangium</taxon>
    </lineage>
</organism>
<dbReference type="InParanoid" id="K3W6X5"/>
<name>K3W6X5_GLOUD</name>
<evidence type="ECO:0000313" key="3">
    <source>
        <dbReference type="Proteomes" id="UP000019132"/>
    </source>
</evidence>
<feature type="region of interest" description="Disordered" evidence="1">
    <location>
        <begin position="243"/>
        <end position="271"/>
    </location>
</feature>
<feature type="compositionally biased region" description="Basic and acidic residues" evidence="1">
    <location>
        <begin position="250"/>
        <end position="263"/>
    </location>
</feature>
<dbReference type="EnsemblProtists" id="PYU1_T000716">
    <property type="protein sequence ID" value="PYU1_T000716"/>
    <property type="gene ID" value="PYU1_G000716"/>
</dbReference>
<dbReference type="Proteomes" id="UP000019132">
    <property type="component" value="Unassembled WGS sequence"/>
</dbReference>
<evidence type="ECO:0000313" key="2">
    <source>
        <dbReference type="EnsemblProtists" id="PYU1_T000716"/>
    </source>
</evidence>
<evidence type="ECO:0000256" key="1">
    <source>
        <dbReference type="SAM" id="MobiDB-lite"/>
    </source>
</evidence>
<dbReference type="AlphaFoldDB" id="K3W6X5"/>
<keyword evidence="3" id="KW-1185">Reference proteome</keyword>
<feature type="compositionally biased region" description="Acidic residues" evidence="1">
    <location>
        <begin position="105"/>
        <end position="115"/>
    </location>
</feature>
<reference evidence="2" key="3">
    <citation type="submission" date="2015-02" db="UniProtKB">
        <authorList>
            <consortium name="EnsemblProtists"/>
        </authorList>
    </citation>
    <scope>IDENTIFICATION</scope>
    <source>
        <strain evidence="2">DAOM BR144</strain>
    </source>
</reference>
<accession>K3W6X5</accession>
<dbReference type="HOGENOM" id="CLU_856570_0_0_1"/>
<dbReference type="EMBL" id="GL376620">
    <property type="status" value="NOT_ANNOTATED_CDS"/>
    <property type="molecule type" value="Genomic_DNA"/>
</dbReference>
<proteinExistence type="predicted"/>
<protein>
    <submittedName>
        <fullName evidence="2">Uncharacterized protein</fullName>
    </submittedName>
</protein>
<feature type="region of interest" description="Disordered" evidence="1">
    <location>
        <begin position="1"/>
        <end position="117"/>
    </location>
</feature>
<reference evidence="3" key="2">
    <citation type="submission" date="2010-04" db="EMBL/GenBank/DDBJ databases">
        <authorList>
            <person name="Buell R."/>
            <person name="Hamilton J."/>
            <person name="Hostetler J."/>
        </authorList>
    </citation>
    <scope>NUCLEOTIDE SEQUENCE [LARGE SCALE GENOMIC DNA]</scope>
    <source>
        <strain evidence="3">DAOM:BR144</strain>
    </source>
</reference>
<sequence length="325" mass="36926">MGRSGGSADARGGTDSGANPNEIAPYDGGSNGAMRLRTRSRGGHSSDSGDVVTTTHTISEMHERSRSRRRGANGDGGGDTSIRSEKRVVVKMAVRRKPRGSASSDNDDDEDDDDDRATGDRIVKVEDDYQEHDANGLNNIEEIDEGDDVTAYASNNTRPSTPAALGSSDMHMTPHVVDDATIQETMVRLVTEAERMKQFCYEQEQAFRQESELVEHLQKEYKALKVMTKEYKYRAREHKRVQRILRSARQKSDKNHSERERSKSSQRKLKSQCRQLEQYQSELALRFQLLQSENTRYEMQVERQLADLRREYTDNYLFASTSTFQ</sequence>